<protein>
    <submittedName>
        <fullName evidence="1">Uncharacterized protein</fullName>
    </submittedName>
</protein>
<proteinExistence type="predicted"/>
<evidence type="ECO:0000313" key="1">
    <source>
        <dbReference type="EMBL" id="GAG98216.1"/>
    </source>
</evidence>
<sequence length="34" mass="3863">TLRAAKWLTHVKLNGGVLSNCFVTGPKQTWRHLE</sequence>
<organism evidence="1">
    <name type="scientific">marine sediment metagenome</name>
    <dbReference type="NCBI Taxonomy" id="412755"/>
    <lineage>
        <taxon>unclassified sequences</taxon>
        <taxon>metagenomes</taxon>
        <taxon>ecological metagenomes</taxon>
    </lineage>
</organism>
<comment type="caution">
    <text evidence="1">The sequence shown here is derived from an EMBL/GenBank/DDBJ whole genome shotgun (WGS) entry which is preliminary data.</text>
</comment>
<name>X1DP55_9ZZZZ</name>
<reference evidence="1" key="1">
    <citation type="journal article" date="2014" name="Front. Microbiol.">
        <title>High frequency of phylogenetically diverse reductive dehalogenase-homologous genes in deep subseafloor sedimentary metagenomes.</title>
        <authorList>
            <person name="Kawai M."/>
            <person name="Futagami T."/>
            <person name="Toyoda A."/>
            <person name="Takaki Y."/>
            <person name="Nishi S."/>
            <person name="Hori S."/>
            <person name="Arai W."/>
            <person name="Tsubouchi T."/>
            <person name="Morono Y."/>
            <person name="Uchiyama I."/>
            <person name="Ito T."/>
            <person name="Fujiyama A."/>
            <person name="Inagaki F."/>
            <person name="Takami H."/>
        </authorList>
    </citation>
    <scope>NUCLEOTIDE SEQUENCE</scope>
    <source>
        <strain evidence="1">Expedition CK06-06</strain>
    </source>
</reference>
<dbReference type="EMBL" id="BART01023908">
    <property type="protein sequence ID" value="GAG98216.1"/>
    <property type="molecule type" value="Genomic_DNA"/>
</dbReference>
<gene>
    <name evidence="1" type="ORF">S01H4_43352</name>
</gene>
<accession>X1DP55</accession>
<dbReference type="AlphaFoldDB" id="X1DP55"/>
<feature type="non-terminal residue" evidence="1">
    <location>
        <position position="1"/>
    </location>
</feature>